<proteinExistence type="predicted"/>
<protein>
    <submittedName>
        <fullName evidence="1">Uncharacterized protein</fullName>
    </submittedName>
</protein>
<evidence type="ECO:0000313" key="1">
    <source>
        <dbReference type="EMBL" id="CEK84733.1"/>
    </source>
</evidence>
<name>A0A0B7AV30_9EUPU</name>
<organism evidence="1">
    <name type="scientific">Arion vulgaris</name>
    <dbReference type="NCBI Taxonomy" id="1028688"/>
    <lineage>
        <taxon>Eukaryota</taxon>
        <taxon>Metazoa</taxon>
        <taxon>Spiralia</taxon>
        <taxon>Lophotrochozoa</taxon>
        <taxon>Mollusca</taxon>
        <taxon>Gastropoda</taxon>
        <taxon>Heterobranchia</taxon>
        <taxon>Euthyneura</taxon>
        <taxon>Panpulmonata</taxon>
        <taxon>Eupulmonata</taxon>
        <taxon>Stylommatophora</taxon>
        <taxon>Helicina</taxon>
        <taxon>Arionoidea</taxon>
        <taxon>Arionidae</taxon>
        <taxon>Arion</taxon>
    </lineage>
</organism>
<dbReference type="EMBL" id="HACG01037868">
    <property type="protein sequence ID" value="CEK84733.1"/>
    <property type="molecule type" value="Transcribed_RNA"/>
</dbReference>
<sequence length="58" mass="6457">MCQILQTMKCSTTIEHLNQVYSNSKVLLLRISATHCGIEENKAVKRHAKAGTISLQSQ</sequence>
<reference evidence="1" key="1">
    <citation type="submission" date="2014-12" db="EMBL/GenBank/DDBJ databases">
        <title>Insight into the proteome of Arion vulgaris.</title>
        <authorList>
            <person name="Aradska J."/>
            <person name="Bulat T."/>
            <person name="Smidak R."/>
            <person name="Sarate P."/>
            <person name="Gangsoo J."/>
            <person name="Sialana F."/>
            <person name="Bilban M."/>
            <person name="Lubec G."/>
        </authorList>
    </citation>
    <scope>NUCLEOTIDE SEQUENCE</scope>
    <source>
        <tissue evidence="1">Skin</tissue>
    </source>
</reference>
<accession>A0A0B7AV30</accession>
<gene>
    <name evidence="1" type="primary">ORF144187</name>
</gene>
<dbReference type="AlphaFoldDB" id="A0A0B7AV30"/>